<dbReference type="Gene3D" id="3.90.550.10">
    <property type="entry name" value="Spore Coat Polysaccharide Biosynthesis Protein SpsA, Chain A"/>
    <property type="match status" value="1"/>
</dbReference>
<dbReference type="AlphaFoldDB" id="A0A6P1YNJ4"/>
<feature type="compositionally biased region" description="Polar residues" evidence="1">
    <location>
        <begin position="658"/>
        <end position="669"/>
    </location>
</feature>
<dbReference type="Pfam" id="PF13641">
    <property type="entry name" value="Glyco_tranf_2_3"/>
    <property type="match status" value="1"/>
</dbReference>
<reference evidence="2 3" key="1">
    <citation type="submission" date="2020-02" db="EMBL/GenBank/DDBJ databases">
        <authorList>
            <person name="Li G."/>
        </authorList>
    </citation>
    <scope>NUCLEOTIDE SEQUENCE [LARGE SCALE GENOMIC DNA]</scope>
    <source>
        <strain evidence="2 3">DSM 102029</strain>
    </source>
</reference>
<evidence type="ECO:0000313" key="2">
    <source>
        <dbReference type="EMBL" id="QIB34480.1"/>
    </source>
</evidence>
<gene>
    <name evidence="2" type="ORF">G3A50_12730</name>
</gene>
<dbReference type="PANTHER" id="PTHR43179:SF7">
    <property type="entry name" value="RHAMNOSYLTRANSFERASE WBBL"/>
    <property type="match status" value="1"/>
</dbReference>
<evidence type="ECO:0000256" key="1">
    <source>
        <dbReference type="SAM" id="MobiDB-lite"/>
    </source>
</evidence>
<dbReference type="KEGG" id="apra:G3A50_12730"/>
<sequence>MDFSSIPPIWLTPATSPEGVSFLPPPVPRAAHAVACVLHVDSSTPLVIEVEDSAGHVLERIPTNADGLAGLALPREAARLTLRGAGTARLGHYPLGHLALLARALRHGGFGRAPLARLKAAKRAARLLRRHLKQVLYTSSAGPLMGLPDYRRFRARHVGDFTEVPAGAAAPRVTFITSAAGVTPRALEACAKALAAQTDPTFRWIVAVAEGDSAGAASLAPLHERTTLLAMPDADAASSPAMGLAAALDAAGETDLVVPLDAAGQPTRDAVALIRDAFARHPDCALLYTDEEYLYPDGQPRDGAFKPAFNRHLLEAMPYMGALVALRGARARRLGLRPALGGAAVHDMLLRYVDDLGTDASAVIRHLPRIAYSSVRAGPGLPDAATARLAAAALSERRGVPVDIDPERHHLRPRYGVPEGSTERPAPPTTAPLVSIVIPTRDRAELLARTLRTLMAVTAYRAFEIIIVDNGSQEAATFALFEETRAQWPATRILRDAGDFNFSRLCNAGIAAASGALVLLLNNDMEIVQPGWLDEMVALALREPTGIVGAKLLYPDRSVQHAGFIVALRSGAGSHWFAHAPANAPGYQDRLVVRQNLSAVTGACLLIRRDCLDAIGPLDAEAFAEECNDIDLCLRARRAGWEVVFTPFARMIHHESASRGQDSRTGTSPRRTAERAAFAAKWATATRTDPHLGPNFLRNNEYALRAPSPQGSRAPRTDAID</sequence>
<protein>
    <submittedName>
        <fullName evidence="2">Glycosyltransferase</fullName>
    </submittedName>
</protein>
<dbReference type="GO" id="GO:0016740">
    <property type="term" value="F:transferase activity"/>
    <property type="evidence" value="ECO:0007669"/>
    <property type="project" value="UniProtKB-KW"/>
</dbReference>
<name>A0A6P1YNJ4_9HYPH</name>
<feature type="region of interest" description="Disordered" evidence="1">
    <location>
        <begin position="408"/>
        <end position="431"/>
    </location>
</feature>
<organism evidence="2 3">
    <name type="scientific">Ancylobacter pratisalsi</name>
    <dbReference type="NCBI Taxonomy" id="1745854"/>
    <lineage>
        <taxon>Bacteria</taxon>
        <taxon>Pseudomonadati</taxon>
        <taxon>Pseudomonadota</taxon>
        <taxon>Alphaproteobacteria</taxon>
        <taxon>Hyphomicrobiales</taxon>
        <taxon>Xanthobacteraceae</taxon>
        <taxon>Ancylobacter</taxon>
    </lineage>
</organism>
<keyword evidence="2" id="KW-0808">Transferase</keyword>
<accession>A0A6P1YNJ4</accession>
<dbReference type="EMBL" id="CP048630">
    <property type="protein sequence ID" value="QIB34480.1"/>
    <property type="molecule type" value="Genomic_DNA"/>
</dbReference>
<dbReference type="SUPFAM" id="SSF53448">
    <property type="entry name" value="Nucleotide-diphospho-sugar transferases"/>
    <property type="match status" value="2"/>
</dbReference>
<dbReference type="PANTHER" id="PTHR43179">
    <property type="entry name" value="RHAMNOSYLTRANSFERASE WBBL"/>
    <property type="match status" value="1"/>
</dbReference>
<keyword evidence="3" id="KW-1185">Reference proteome</keyword>
<feature type="region of interest" description="Disordered" evidence="1">
    <location>
        <begin position="702"/>
        <end position="721"/>
    </location>
</feature>
<dbReference type="InterPro" id="IPR029044">
    <property type="entry name" value="Nucleotide-diphossugar_trans"/>
</dbReference>
<evidence type="ECO:0000313" key="3">
    <source>
        <dbReference type="Proteomes" id="UP000464751"/>
    </source>
</evidence>
<dbReference type="Proteomes" id="UP000464751">
    <property type="component" value="Chromosome"/>
</dbReference>
<dbReference type="CDD" id="cd04186">
    <property type="entry name" value="GT_2_like_c"/>
    <property type="match status" value="1"/>
</dbReference>
<proteinExistence type="predicted"/>
<feature type="region of interest" description="Disordered" evidence="1">
    <location>
        <begin position="655"/>
        <end position="674"/>
    </location>
</feature>
<dbReference type="RefSeq" id="WP_163075623.1">
    <property type="nucleotide sequence ID" value="NZ_CP048630.1"/>
</dbReference>